<dbReference type="Pfam" id="PF04344">
    <property type="entry name" value="CheZ"/>
    <property type="match status" value="1"/>
</dbReference>
<organism evidence="11 12">
    <name type="scientific">Sterolibacterium denitrificans</name>
    <dbReference type="NCBI Taxonomy" id="157592"/>
    <lineage>
        <taxon>Bacteria</taxon>
        <taxon>Pseudomonadati</taxon>
        <taxon>Pseudomonadota</taxon>
        <taxon>Betaproteobacteria</taxon>
        <taxon>Nitrosomonadales</taxon>
        <taxon>Sterolibacteriaceae</taxon>
        <taxon>Sterolibacterium</taxon>
    </lineage>
</organism>
<evidence type="ECO:0000313" key="11">
    <source>
        <dbReference type="EMBL" id="SMB29986.1"/>
    </source>
</evidence>
<dbReference type="AlphaFoldDB" id="A0A7Z7HUG7"/>
<comment type="similarity">
    <text evidence="2">Belongs to the CheZ family.</text>
</comment>
<dbReference type="PANTHER" id="PTHR43693">
    <property type="entry name" value="PROTEIN PHOSPHATASE CHEZ"/>
    <property type="match status" value="1"/>
</dbReference>
<proteinExistence type="inferred from homology"/>
<dbReference type="GO" id="GO:0009288">
    <property type="term" value="C:bacterial-type flagellum"/>
    <property type="evidence" value="ECO:0007669"/>
    <property type="project" value="InterPro"/>
</dbReference>
<keyword evidence="6" id="KW-0283">Flagellar rotation</keyword>
<dbReference type="GO" id="GO:0050920">
    <property type="term" value="P:regulation of chemotaxis"/>
    <property type="evidence" value="ECO:0007669"/>
    <property type="project" value="InterPro"/>
</dbReference>
<keyword evidence="4" id="KW-0963">Cytoplasm</keyword>
<dbReference type="GO" id="GO:0006935">
    <property type="term" value="P:chemotaxis"/>
    <property type="evidence" value="ECO:0007669"/>
    <property type="project" value="UniProtKB-KW"/>
</dbReference>
<accession>A0A7Z7HUG7</accession>
<keyword evidence="7" id="KW-0378">Hydrolase</keyword>
<dbReference type="Proteomes" id="UP000242886">
    <property type="component" value="Chromosome SDENCHOL"/>
</dbReference>
<evidence type="ECO:0000256" key="1">
    <source>
        <dbReference type="ARBA" id="ARBA00004496"/>
    </source>
</evidence>
<keyword evidence="8" id="KW-0904">Protein phosphatase</keyword>
<keyword evidence="5" id="KW-0145">Chemotaxis</keyword>
<feature type="region of interest" description="Disordered" evidence="10">
    <location>
        <begin position="1"/>
        <end position="30"/>
    </location>
</feature>
<keyword evidence="12" id="KW-1185">Reference proteome</keyword>
<dbReference type="GO" id="GO:0005737">
    <property type="term" value="C:cytoplasm"/>
    <property type="evidence" value="ECO:0007669"/>
    <property type="project" value="UniProtKB-SubCell"/>
</dbReference>
<evidence type="ECO:0000313" key="12">
    <source>
        <dbReference type="Proteomes" id="UP000242886"/>
    </source>
</evidence>
<dbReference type="PANTHER" id="PTHR43693:SF1">
    <property type="entry name" value="PROTEIN PHOSPHATASE CHEZ"/>
    <property type="match status" value="1"/>
</dbReference>
<evidence type="ECO:0000256" key="3">
    <source>
        <dbReference type="ARBA" id="ARBA00018484"/>
    </source>
</evidence>
<dbReference type="SUPFAM" id="SSF75708">
    <property type="entry name" value="Chemotaxis phosphatase CheZ"/>
    <property type="match status" value="1"/>
</dbReference>
<dbReference type="InterPro" id="IPR007439">
    <property type="entry name" value="Chemotax_Pase_CheZ"/>
</dbReference>
<gene>
    <name evidence="11" type="primary">cheZ</name>
    <name evidence="11" type="ORF">SDENCHOL_20919</name>
</gene>
<dbReference type="InterPro" id="IPR050992">
    <property type="entry name" value="CheZ_family_phosphatases"/>
</dbReference>
<evidence type="ECO:0000256" key="5">
    <source>
        <dbReference type="ARBA" id="ARBA00022500"/>
    </source>
</evidence>
<evidence type="ECO:0000256" key="7">
    <source>
        <dbReference type="ARBA" id="ARBA00022801"/>
    </source>
</evidence>
<evidence type="ECO:0000256" key="2">
    <source>
        <dbReference type="ARBA" id="ARBA00005908"/>
    </source>
</evidence>
<dbReference type="GO" id="GO:0097588">
    <property type="term" value="P:archaeal or bacterial-type flagellum-dependent cell motility"/>
    <property type="evidence" value="ECO:0007669"/>
    <property type="project" value="UniProtKB-KW"/>
</dbReference>
<dbReference type="Gene3D" id="1.10.287.500">
    <property type="entry name" value="Helix hairpin bin"/>
    <property type="match status" value="1"/>
</dbReference>
<protein>
    <recommendedName>
        <fullName evidence="3">Protein phosphatase CheZ</fullName>
    </recommendedName>
    <alternativeName>
        <fullName evidence="9">Chemotaxis protein CheZ</fullName>
    </alternativeName>
</protein>
<dbReference type="GO" id="GO:0004721">
    <property type="term" value="F:phosphoprotein phosphatase activity"/>
    <property type="evidence" value="ECO:0007669"/>
    <property type="project" value="UniProtKB-KW"/>
</dbReference>
<sequence length="293" mass="31320">MMNTSLPPSSRRESGSFDESGDSEDLQALFDSIAAGASQPVAAKEPAAAMSGSGDSAELQALFDSVAGQADRGAGAAAAAVSAGASQSQQVDPTIQVFNRIGQMTRELHNTMRELGYDRILEDAVQGIPDARQRLAYIIQMTEQAASRVLNAVEVARPVQDALHDQSKTLAARWEQVFANQLSPAEFKLLAADTHGFLRAMPQQVAATNVQLTEIMMAQDFQDLTGQVIKKIVELAHKMEHQLLSVLLEAMPPEVRAETSAGLLNGPVVNGEGRTDVVHSQAQVDDLLESLGF</sequence>
<evidence type="ECO:0000256" key="10">
    <source>
        <dbReference type="SAM" id="MobiDB-lite"/>
    </source>
</evidence>
<evidence type="ECO:0000256" key="4">
    <source>
        <dbReference type="ARBA" id="ARBA00022490"/>
    </source>
</evidence>
<comment type="subcellular location">
    <subcellularLocation>
        <location evidence="1">Cytoplasm</location>
    </subcellularLocation>
</comment>
<reference evidence="11" key="1">
    <citation type="submission" date="2017-03" db="EMBL/GenBank/DDBJ databases">
        <authorList>
            <consortium name="AG Boll"/>
        </authorList>
    </citation>
    <scope>NUCLEOTIDE SEQUENCE [LARGE SCALE GENOMIC DNA]</scope>
    <source>
        <strain evidence="11">Chol</strain>
    </source>
</reference>
<name>A0A7Z7HUG7_9PROT</name>
<evidence type="ECO:0000256" key="9">
    <source>
        <dbReference type="ARBA" id="ARBA00029599"/>
    </source>
</evidence>
<dbReference type="NCBIfam" id="NF008368">
    <property type="entry name" value="PRK11166.1"/>
    <property type="match status" value="1"/>
</dbReference>
<dbReference type="EMBL" id="LT837803">
    <property type="protein sequence ID" value="SMB29986.1"/>
    <property type="molecule type" value="Genomic_DNA"/>
</dbReference>
<dbReference type="RefSeq" id="WP_231912972.1">
    <property type="nucleotide sequence ID" value="NZ_LT837803.1"/>
</dbReference>
<evidence type="ECO:0000256" key="6">
    <source>
        <dbReference type="ARBA" id="ARBA00022779"/>
    </source>
</evidence>
<evidence type="ECO:0000256" key="8">
    <source>
        <dbReference type="ARBA" id="ARBA00022912"/>
    </source>
</evidence>